<keyword evidence="8" id="KW-0902">Two-component regulatory system</keyword>
<evidence type="ECO:0000256" key="7">
    <source>
        <dbReference type="ARBA" id="ARBA00022840"/>
    </source>
</evidence>
<sequence>MSEELLRSGAWVRPPATRDQIRYDVVLAVVLFALSVLSMTLLRAAGGSGAGEAPETWVSVVCLGAMILPLSLRRRFPAAVTVVTCGVFIVAVEFGVPEVVVLSIACFLALYTLGAWGRSRRLAQIVRWSVIAAMGLWLVLNFVRVDMFGSGEQAEDGEGLARLALGSAELATMLYTLLINVLFFAGAIWFGHRAWVAARDQALIREQAERLRQEQRRVAAQAVVLERLRIARELHDAVAHHVSVMGVQAAAARLTLRSDAESAEQAIRHVEDSARSTVGELYQLLGALRDEDAGAEQTGGPAAELGVETIPQLIEDARRAGMSVAWHVVGEPCDLPPLVQLNLYRIVQEALTNVRKHAGEHAHADVRLRYGTQAVEAEITDDGSGRRAAPTGAEADTRHRHGLNGMRERARSSGGTLQAGPREKHGFLVLASFPYSLERI</sequence>
<accession>A0A9D1UV74</accession>
<feature type="transmembrane region" description="Helical" evidence="10">
    <location>
        <begin position="100"/>
        <end position="118"/>
    </location>
</feature>
<evidence type="ECO:0000256" key="5">
    <source>
        <dbReference type="ARBA" id="ARBA00022741"/>
    </source>
</evidence>
<evidence type="ECO:0000313" key="13">
    <source>
        <dbReference type="EMBL" id="HIX01004.1"/>
    </source>
</evidence>
<organism evidence="13 14">
    <name type="scientific">Candidatus Nesterenkonia stercoripullorum</name>
    <dbReference type="NCBI Taxonomy" id="2838701"/>
    <lineage>
        <taxon>Bacteria</taxon>
        <taxon>Bacillati</taxon>
        <taxon>Actinomycetota</taxon>
        <taxon>Actinomycetes</taxon>
        <taxon>Micrococcales</taxon>
        <taxon>Micrococcaceae</taxon>
        <taxon>Nesterenkonia</taxon>
    </lineage>
</organism>
<evidence type="ECO:0000256" key="9">
    <source>
        <dbReference type="SAM" id="MobiDB-lite"/>
    </source>
</evidence>
<dbReference type="Gene3D" id="3.30.565.10">
    <property type="entry name" value="Histidine kinase-like ATPase, C-terminal domain"/>
    <property type="match status" value="1"/>
</dbReference>
<comment type="catalytic activity">
    <reaction evidence="1">
        <text>ATP + protein L-histidine = ADP + protein N-phospho-L-histidine.</text>
        <dbReference type="EC" id="2.7.13.3"/>
    </reaction>
</comment>
<comment type="caution">
    <text evidence="13">The sequence shown here is derived from an EMBL/GenBank/DDBJ whole genome shotgun (WGS) entry which is preliminary data.</text>
</comment>
<dbReference type="InterPro" id="IPR036890">
    <property type="entry name" value="HATPase_C_sf"/>
</dbReference>
<feature type="transmembrane region" description="Helical" evidence="10">
    <location>
        <begin position="56"/>
        <end position="72"/>
    </location>
</feature>
<protein>
    <recommendedName>
        <fullName evidence="2">histidine kinase</fullName>
        <ecNumber evidence="2">2.7.13.3</ecNumber>
    </recommendedName>
</protein>
<evidence type="ECO:0000259" key="11">
    <source>
        <dbReference type="Pfam" id="PF02518"/>
    </source>
</evidence>
<dbReference type="SUPFAM" id="SSF55874">
    <property type="entry name" value="ATPase domain of HSP90 chaperone/DNA topoisomerase II/histidine kinase"/>
    <property type="match status" value="1"/>
</dbReference>
<keyword evidence="10" id="KW-0472">Membrane</keyword>
<evidence type="ECO:0000256" key="8">
    <source>
        <dbReference type="ARBA" id="ARBA00023012"/>
    </source>
</evidence>
<evidence type="ECO:0000256" key="6">
    <source>
        <dbReference type="ARBA" id="ARBA00022777"/>
    </source>
</evidence>
<feature type="transmembrane region" description="Helical" evidence="10">
    <location>
        <begin position="77"/>
        <end position="94"/>
    </location>
</feature>
<keyword evidence="4" id="KW-0808">Transferase</keyword>
<keyword evidence="5" id="KW-0547">Nucleotide-binding</keyword>
<keyword evidence="10" id="KW-0812">Transmembrane</keyword>
<keyword evidence="6 13" id="KW-0418">Kinase</keyword>
<dbReference type="InterPro" id="IPR050482">
    <property type="entry name" value="Sensor_HK_TwoCompSys"/>
</dbReference>
<dbReference type="GO" id="GO:0005524">
    <property type="term" value="F:ATP binding"/>
    <property type="evidence" value="ECO:0007669"/>
    <property type="project" value="UniProtKB-KW"/>
</dbReference>
<feature type="transmembrane region" description="Helical" evidence="10">
    <location>
        <begin position="21"/>
        <end position="44"/>
    </location>
</feature>
<feature type="domain" description="Signal transduction histidine kinase subgroup 3 dimerisation and phosphoacceptor" evidence="12">
    <location>
        <begin position="226"/>
        <end position="291"/>
    </location>
</feature>
<dbReference type="PANTHER" id="PTHR24421">
    <property type="entry name" value="NITRATE/NITRITE SENSOR PROTEIN NARX-RELATED"/>
    <property type="match status" value="1"/>
</dbReference>
<evidence type="ECO:0000256" key="10">
    <source>
        <dbReference type="SAM" id="Phobius"/>
    </source>
</evidence>
<dbReference type="InterPro" id="IPR011712">
    <property type="entry name" value="Sig_transdc_His_kin_sub3_dim/P"/>
</dbReference>
<keyword evidence="7" id="KW-0067">ATP-binding</keyword>
<evidence type="ECO:0000256" key="2">
    <source>
        <dbReference type="ARBA" id="ARBA00012438"/>
    </source>
</evidence>
<evidence type="ECO:0000313" key="14">
    <source>
        <dbReference type="Proteomes" id="UP000824151"/>
    </source>
</evidence>
<dbReference type="Proteomes" id="UP000824151">
    <property type="component" value="Unassembled WGS sequence"/>
</dbReference>
<dbReference type="EC" id="2.7.13.3" evidence="2"/>
<keyword evidence="10" id="KW-1133">Transmembrane helix</keyword>
<reference evidence="13" key="2">
    <citation type="submission" date="2021-04" db="EMBL/GenBank/DDBJ databases">
        <authorList>
            <person name="Gilroy R."/>
        </authorList>
    </citation>
    <scope>NUCLEOTIDE SEQUENCE</scope>
    <source>
        <strain evidence="13">ChiHejej3B27-3195</strain>
    </source>
</reference>
<dbReference type="CDD" id="cd16917">
    <property type="entry name" value="HATPase_UhpB-NarQ-NarX-like"/>
    <property type="match status" value="1"/>
</dbReference>
<name>A0A9D1UV74_9MICC</name>
<dbReference type="GO" id="GO:0016020">
    <property type="term" value="C:membrane"/>
    <property type="evidence" value="ECO:0007669"/>
    <property type="project" value="InterPro"/>
</dbReference>
<feature type="transmembrane region" description="Helical" evidence="10">
    <location>
        <begin position="125"/>
        <end position="143"/>
    </location>
</feature>
<proteinExistence type="predicted"/>
<dbReference type="Pfam" id="PF07730">
    <property type="entry name" value="HisKA_3"/>
    <property type="match status" value="1"/>
</dbReference>
<dbReference type="EMBL" id="DXGD01000477">
    <property type="protein sequence ID" value="HIX01004.1"/>
    <property type="molecule type" value="Genomic_DNA"/>
</dbReference>
<dbReference type="GO" id="GO:0000155">
    <property type="term" value="F:phosphorelay sensor kinase activity"/>
    <property type="evidence" value="ECO:0007669"/>
    <property type="project" value="InterPro"/>
</dbReference>
<dbReference type="Gene3D" id="1.20.5.1930">
    <property type="match status" value="1"/>
</dbReference>
<dbReference type="PANTHER" id="PTHR24421:SF10">
    <property type="entry name" value="NITRATE_NITRITE SENSOR PROTEIN NARQ"/>
    <property type="match status" value="1"/>
</dbReference>
<feature type="transmembrane region" description="Helical" evidence="10">
    <location>
        <begin position="163"/>
        <end position="190"/>
    </location>
</feature>
<evidence type="ECO:0000256" key="4">
    <source>
        <dbReference type="ARBA" id="ARBA00022679"/>
    </source>
</evidence>
<keyword evidence="3" id="KW-0597">Phosphoprotein</keyword>
<evidence type="ECO:0000259" key="12">
    <source>
        <dbReference type="Pfam" id="PF07730"/>
    </source>
</evidence>
<evidence type="ECO:0000256" key="3">
    <source>
        <dbReference type="ARBA" id="ARBA00022553"/>
    </source>
</evidence>
<dbReference type="GO" id="GO:0046983">
    <property type="term" value="F:protein dimerization activity"/>
    <property type="evidence" value="ECO:0007669"/>
    <property type="project" value="InterPro"/>
</dbReference>
<feature type="domain" description="Histidine kinase/HSP90-like ATPase" evidence="11">
    <location>
        <begin position="341"/>
        <end position="434"/>
    </location>
</feature>
<dbReference type="AlphaFoldDB" id="A0A9D1UV74"/>
<gene>
    <name evidence="13" type="ORF">H9871_12775</name>
</gene>
<dbReference type="InterPro" id="IPR003594">
    <property type="entry name" value="HATPase_dom"/>
</dbReference>
<evidence type="ECO:0000256" key="1">
    <source>
        <dbReference type="ARBA" id="ARBA00000085"/>
    </source>
</evidence>
<feature type="region of interest" description="Disordered" evidence="9">
    <location>
        <begin position="380"/>
        <end position="421"/>
    </location>
</feature>
<dbReference type="Pfam" id="PF02518">
    <property type="entry name" value="HATPase_c"/>
    <property type="match status" value="1"/>
</dbReference>
<reference evidence="13" key="1">
    <citation type="journal article" date="2021" name="PeerJ">
        <title>Extensive microbial diversity within the chicken gut microbiome revealed by metagenomics and culture.</title>
        <authorList>
            <person name="Gilroy R."/>
            <person name="Ravi A."/>
            <person name="Getino M."/>
            <person name="Pursley I."/>
            <person name="Horton D.L."/>
            <person name="Alikhan N.F."/>
            <person name="Baker D."/>
            <person name="Gharbi K."/>
            <person name="Hall N."/>
            <person name="Watson M."/>
            <person name="Adriaenssens E.M."/>
            <person name="Foster-Nyarko E."/>
            <person name="Jarju S."/>
            <person name="Secka A."/>
            <person name="Antonio M."/>
            <person name="Oren A."/>
            <person name="Chaudhuri R.R."/>
            <person name="La Ragione R."/>
            <person name="Hildebrand F."/>
            <person name="Pallen M.J."/>
        </authorList>
    </citation>
    <scope>NUCLEOTIDE SEQUENCE</scope>
    <source>
        <strain evidence="13">ChiHejej3B27-3195</strain>
    </source>
</reference>